<dbReference type="GeneID" id="34524398"/>
<evidence type="ECO:0000256" key="7">
    <source>
        <dbReference type="ARBA" id="ARBA00022801"/>
    </source>
</evidence>
<keyword evidence="7" id="KW-0378">Hydrolase</keyword>
<dbReference type="InterPro" id="IPR036866">
    <property type="entry name" value="RibonucZ/Hydroxyglut_hydro"/>
</dbReference>
<dbReference type="STRING" id="1071383.J7RGT2"/>
<sequence>MLRSFVRKMHVKPIKMRWGTGDNYSYLLTSQDRTHSWIIDPAEAAEVLPELDSFEKKSIAVIANTHHHYDHSDGNLPMLTELKKSGNDHNIKVVGGSKLSPGVTDIPEHLHKYQLGDIEILCIRTPCHTQDSVCYFARDTTTNEQCVFTGDTLFTAGCGRFFEGNGKEMDAALNDRLLQCIGEPYWGTTKVYPGHEYTASNVKFVRKAIYNSPGQNSALDRLERFCKTHAVTTGEFTLHDEVQFNPFMRLDDPAVREAVGDPTGTLSGAEVMTKLRQMKNSM</sequence>
<dbReference type="eggNOG" id="KOG0813">
    <property type="taxonomic scope" value="Eukaryota"/>
</dbReference>
<keyword evidence="14" id="KW-1185">Reference proteome</keyword>
<comment type="catalytic activity">
    <reaction evidence="1">
        <text>an S-(2-hydroxyacyl)glutathione + H2O = a 2-hydroxy carboxylate + glutathione + H(+)</text>
        <dbReference type="Rhea" id="RHEA:21864"/>
        <dbReference type="ChEBI" id="CHEBI:15377"/>
        <dbReference type="ChEBI" id="CHEBI:15378"/>
        <dbReference type="ChEBI" id="CHEBI:57925"/>
        <dbReference type="ChEBI" id="CHEBI:58896"/>
        <dbReference type="ChEBI" id="CHEBI:71261"/>
        <dbReference type="EC" id="3.1.2.6"/>
    </reaction>
</comment>
<dbReference type="OMA" id="NYIWLLQ"/>
<organism evidence="13 14">
    <name type="scientific">Huiozyma naganishii (strain ATCC MYA-139 / BCRC 22969 / CBS 8797 / KCTC 17520 / NBRC 10181 / NCYC 3082 / Yp74L-3)</name>
    <name type="common">Yeast</name>
    <name type="synonym">Kazachstania naganishii</name>
    <dbReference type="NCBI Taxonomy" id="1071383"/>
    <lineage>
        <taxon>Eukaryota</taxon>
        <taxon>Fungi</taxon>
        <taxon>Dikarya</taxon>
        <taxon>Ascomycota</taxon>
        <taxon>Saccharomycotina</taxon>
        <taxon>Saccharomycetes</taxon>
        <taxon>Saccharomycetales</taxon>
        <taxon>Saccharomycetaceae</taxon>
        <taxon>Huiozyma</taxon>
    </lineage>
</organism>
<protein>
    <recommendedName>
        <fullName evidence="5">hydroxyacylglutathione hydrolase</fullName>
        <ecNumber evidence="5">3.1.2.6</ecNumber>
    </recommendedName>
    <alternativeName>
        <fullName evidence="9">Glyoxalase II</fullName>
    </alternativeName>
</protein>
<dbReference type="InterPro" id="IPR032282">
    <property type="entry name" value="HAGH_C"/>
</dbReference>
<reference evidence="14" key="2">
    <citation type="submission" date="2012-08" db="EMBL/GenBank/DDBJ databases">
        <title>Genome sequence of Kazachstania naganishii.</title>
        <authorList>
            <person name="Gordon J.L."/>
            <person name="Armisen D."/>
            <person name="Proux-Wera E."/>
            <person name="OhEigeartaigh S.S."/>
            <person name="Byrne K.P."/>
            <person name="Wolfe K.H."/>
        </authorList>
    </citation>
    <scope>NUCLEOTIDE SEQUENCE [LARGE SCALE GENOMIC DNA]</scope>
    <source>
        <strain evidence="14">ATCC MYA-139 / BCRC 22969 / CBS 8797 / CCRC 22969 / KCTC 17520 / NBRC 10181 / NCYC 3082</strain>
    </source>
</reference>
<dbReference type="GO" id="GO:0046872">
    <property type="term" value="F:metal ion binding"/>
    <property type="evidence" value="ECO:0007669"/>
    <property type="project" value="UniProtKB-KW"/>
</dbReference>
<comment type="catalytic activity">
    <reaction evidence="10">
        <text>(R)-S-lactoylglutathione + H2O = (R)-lactate + glutathione + H(+)</text>
        <dbReference type="Rhea" id="RHEA:25245"/>
        <dbReference type="ChEBI" id="CHEBI:15377"/>
        <dbReference type="ChEBI" id="CHEBI:15378"/>
        <dbReference type="ChEBI" id="CHEBI:16004"/>
        <dbReference type="ChEBI" id="CHEBI:57474"/>
        <dbReference type="ChEBI" id="CHEBI:57925"/>
        <dbReference type="EC" id="3.1.2.6"/>
    </reaction>
</comment>
<proteinExistence type="inferred from homology"/>
<dbReference type="GO" id="GO:0004416">
    <property type="term" value="F:hydroxyacylglutathione hydrolase activity"/>
    <property type="evidence" value="ECO:0007669"/>
    <property type="project" value="UniProtKB-EC"/>
</dbReference>
<dbReference type="GO" id="GO:0019243">
    <property type="term" value="P:methylglyoxal catabolic process to D-lactate via S-lactoyl-glutathione"/>
    <property type="evidence" value="ECO:0007669"/>
    <property type="project" value="EnsemblFungi"/>
</dbReference>
<name>J7RGT2_HUIN7</name>
<evidence type="ECO:0000256" key="1">
    <source>
        <dbReference type="ARBA" id="ARBA00001623"/>
    </source>
</evidence>
<comment type="function">
    <text evidence="11">Thiolesterase that catalyzes the hydrolysis of S-D-lactoylglutathione to form glutathione and D-lactic acid. Involved in the metabolism of methylglyoxal, a toxic compound for yeast proliferation, by converting methylglyoxal to lactate via S-D-lactoylglutathione by sequential enzyme reactions catalyzed by glyoxalase I and glyoxalase II.</text>
</comment>
<keyword evidence="8" id="KW-0862">Zinc</keyword>
<dbReference type="Pfam" id="PF16123">
    <property type="entry name" value="HAGH_C"/>
    <property type="match status" value="1"/>
</dbReference>
<dbReference type="PANTHER" id="PTHR11935:SF94">
    <property type="entry name" value="TENZING NORGAY, ISOFORM C"/>
    <property type="match status" value="1"/>
</dbReference>
<dbReference type="EMBL" id="HE978315">
    <property type="protein sequence ID" value="CCK68748.1"/>
    <property type="molecule type" value="Genomic_DNA"/>
</dbReference>
<evidence type="ECO:0000259" key="12">
    <source>
        <dbReference type="SMART" id="SM00849"/>
    </source>
</evidence>
<dbReference type="CDD" id="cd07723">
    <property type="entry name" value="hydroxyacylglutathione_hydrolase_MBL-fold"/>
    <property type="match status" value="1"/>
</dbReference>
<evidence type="ECO:0000256" key="9">
    <source>
        <dbReference type="ARBA" id="ARBA00031044"/>
    </source>
</evidence>
<evidence type="ECO:0000256" key="5">
    <source>
        <dbReference type="ARBA" id="ARBA00011917"/>
    </source>
</evidence>
<evidence type="ECO:0000313" key="13">
    <source>
        <dbReference type="EMBL" id="CCK68748.1"/>
    </source>
</evidence>
<dbReference type="RefSeq" id="XP_022462994.1">
    <property type="nucleotide sequence ID" value="XM_022611601.1"/>
</dbReference>
<reference evidence="13 14" key="1">
    <citation type="journal article" date="2011" name="Proc. Natl. Acad. Sci. U.S.A.">
        <title>Evolutionary erosion of yeast sex chromosomes by mating-type switching accidents.</title>
        <authorList>
            <person name="Gordon J.L."/>
            <person name="Armisen D."/>
            <person name="Proux-Wera E."/>
            <person name="Oheigeartaigh S.S."/>
            <person name="Byrne K.P."/>
            <person name="Wolfe K.H."/>
        </authorList>
    </citation>
    <scope>NUCLEOTIDE SEQUENCE [LARGE SCALE GENOMIC DNA]</scope>
    <source>
        <strain evidence="14">ATCC MYA-139 / BCRC 22969 / CBS 8797 / CCRC 22969 / KCTC 17520 / NBRC 10181 / NCYC 3082</strain>
    </source>
</reference>
<dbReference type="SMART" id="SM00849">
    <property type="entry name" value="Lactamase_B"/>
    <property type="match status" value="1"/>
</dbReference>
<dbReference type="FunFam" id="3.60.15.10:FF:000045">
    <property type="entry name" value="Hydroxyacylglutathione hydrolase"/>
    <property type="match status" value="1"/>
</dbReference>
<accession>J7RGT2</accession>
<dbReference type="OrthoDB" id="515692at2759"/>
<evidence type="ECO:0000256" key="3">
    <source>
        <dbReference type="ARBA" id="ARBA00004963"/>
    </source>
</evidence>
<comment type="similarity">
    <text evidence="4">Belongs to the metallo-beta-lactamase superfamily. Glyoxalase II family.</text>
</comment>
<dbReference type="AlphaFoldDB" id="J7RGT2"/>
<evidence type="ECO:0000256" key="8">
    <source>
        <dbReference type="ARBA" id="ARBA00022833"/>
    </source>
</evidence>
<evidence type="ECO:0000256" key="4">
    <source>
        <dbReference type="ARBA" id="ARBA00006759"/>
    </source>
</evidence>
<dbReference type="KEGG" id="kng:KNAG_0B03060"/>
<keyword evidence="6" id="KW-0479">Metal-binding</keyword>
<dbReference type="Gene3D" id="3.60.15.10">
    <property type="entry name" value="Ribonuclease Z/Hydroxyacylglutathione hydrolase-like"/>
    <property type="match status" value="1"/>
</dbReference>
<dbReference type="UniPathway" id="UPA00619">
    <property type="reaction ID" value="UER00676"/>
</dbReference>
<comment type="pathway">
    <text evidence="3">Secondary metabolite metabolism; methylglyoxal degradation; (R)-lactate from methylglyoxal: step 2/2.</text>
</comment>
<feature type="domain" description="Metallo-beta-lactamase" evidence="12">
    <location>
        <begin position="22"/>
        <end position="195"/>
    </location>
</feature>
<evidence type="ECO:0000256" key="10">
    <source>
        <dbReference type="ARBA" id="ARBA00051397"/>
    </source>
</evidence>
<evidence type="ECO:0000256" key="11">
    <source>
        <dbReference type="ARBA" id="ARBA00054750"/>
    </source>
</evidence>
<dbReference type="PANTHER" id="PTHR11935">
    <property type="entry name" value="BETA LACTAMASE DOMAIN"/>
    <property type="match status" value="1"/>
</dbReference>
<comment type="cofactor">
    <cofactor evidence="2">
        <name>Zn(2+)</name>
        <dbReference type="ChEBI" id="CHEBI:29105"/>
    </cofactor>
</comment>
<dbReference type="HOGENOM" id="CLU_030571_4_0_1"/>
<dbReference type="SUPFAM" id="SSF56281">
    <property type="entry name" value="Metallo-hydrolase/oxidoreductase"/>
    <property type="match status" value="1"/>
</dbReference>
<gene>
    <name evidence="13" type="primary">KNAG0B03060</name>
    <name evidence="13" type="ordered locus">KNAG_0B03060</name>
</gene>
<dbReference type="GO" id="GO:0005759">
    <property type="term" value="C:mitochondrial matrix"/>
    <property type="evidence" value="ECO:0007669"/>
    <property type="project" value="EnsemblFungi"/>
</dbReference>
<dbReference type="InterPro" id="IPR035680">
    <property type="entry name" value="Clx_II_MBL"/>
</dbReference>
<evidence type="ECO:0000313" key="14">
    <source>
        <dbReference type="Proteomes" id="UP000006310"/>
    </source>
</evidence>
<dbReference type="EC" id="3.1.2.6" evidence="5"/>
<evidence type="ECO:0000256" key="6">
    <source>
        <dbReference type="ARBA" id="ARBA00022723"/>
    </source>
</evidence>
<dbReference type="InterPro" id="IPR001279">
    <property type="entry name" value="Metallo-B-lactamas"/>
</dbReference>
<dbReference type="Proteomes" id="UP000006310">
    <property type="component" value="Chromosome 2"/>
</dbReference>
<evidence type="ECO:0000256" key="2">
    <source>
        <dbReference type="ARBA" id="ARBA00001947"/>
    </source>
</evidence>